<feature type="compositionally biased region" description="Polar residues" evidence="1">
    <location>
        <begin position="516"/>
        <end position="526"/>
    </location>
</feature>
<dbReference type="STRING" id="559304.G8YKB9"/>
<evidence type="ECO:0000313" key="4">
    <source>
        <dbReference type="Proteomes" id="UP000005222"/>
    </source>
</evidence>
<feature type="compositionally biased region" description="Polar residues" evidence="1">
    <location>
        <begin position="465"/>
        <end position="480"/>
    </location>
</feature>
<feature type="compositionally biased region" description="Basic and acidic residues" evidence="1">
    <location>
        <begin position="442"/>
        <end position="462"/>
    </location>
</feature>
<feature type="region of interest" description="Disordered" evidence="1">
    <location>
        <begin position="503"/>
        <end position="587"/>
    </location>
</feature>
<name>G8YKB9_PICSO</name>
<reference evidence="4" key="2">
    <citation type="journal article" date="2012" name="G3 (Bethesda)">
        <title>Pichia sorbitophila, an interspecies yeast hybrid reveals early steps of genome resolution following polyploidization.</title>
        <authorList>
            <person name="Leh Louis V."/>
            <person name="Despons L."/>
            <person name="Friedrich A."/>
            <person name="Martin T."/>
            <person name="Durrens P."/>
            <person name="Casaregola S."/>
            <person name="Neuveglise C."/>
            <person name="Fairhead C."/>
            <person name="Marck C."/>
            <person name="Cruz J.A."/>
            <person name="Straub M.L."/>
            <person name="Kugler V."/>
            <person name="Sacerdot C."/>
            <person name="Uzunov Z."/>
            <person name="Thierry A."/>
            <person name="Weiss S."/>
            <person name="Bleykasten C."/>
            <person name="De Montigny J."/>
            <person name="Jacques N."/>
            <person name="Jung P."/>
            <person name="Lemaire M."/>
            <person name="Mallet S."/>
            <person name="Morel G."/>
            <person name="Richard G.F."/>
            <person name="Sarkar A."/>
            <person name="Savel G."/>
            <person name="Schacherer J."/>
            <person name="Seret M.L."/>
            <person name="Talla E."/>
            <person name="Samson G."/>
            <person name="Jubin C."/>
            <person name="Poulain J."/>
            <person name="Vacherie B."/>
            <person name="Barbe V."/>
            <person name="Pelletier E."/>
            <person name="Sherman D.J."/>
            <person name="Westhof E."/>
            <person name="Weissenbach J."/>
            <person name="Baret P.V."/>
            <person name="Wincker P."/>
            <person name="Gaillardin C."/>
            <person name="Dujon B."/>
            <person name="Souciet J.L."/>
        </authorList>
    </citation>
    <scope>NUCLEOTIDE SEQUENCE [LARGE SCALE GENOMIC DNA]</scope>
    <source>
        <strain evidence="4">ATCC MYA-4447 / BCRC 22081 / CBS 7064 / NBRC 10061 / NRRL Y-12695</strain>
    </source>
</reference>
<feature type="compositionally biased region" description="Polar residues" evidence="1">
    <location>
        <begin position="19"/>
        <end position="29"/>
    </location>
</feature>
<dbReference type="InParanoid" id="G8YKB9"/>
<dbReference type="eggNOG" id="ENOG502QV98">
    <property type="taxonomic scope" value="Eukaryota"/>
</dbReference>
<keyword evidence="4" id="KW-1185">Reference proteome</keyword>
<proteinExistence type="predicted"/>
<feature type="compositionally biased region" description="Polar residues" evidence="1">
    <location>
        <begin position="557"/>
        <end position="568"/>
    </location>
</feature>
<dbReference type="Proteomes" id="UP000005222">
    <property type="component" value="Chromosome G"/>
</dbReference>
<evidence type="ECO:0000313" key="3">
    <source>
        <dbReference type="EMBL" id="CCE80764.1"/>
    </source>
</evidence>
<dbReference type="AlphaFoldDB" id="G8YKB9"/>
<evidence type="ECO:0000313" key="2">
    <source>
        <dbReference type="EMBL" id="CCE79999.1"/>
    </source>
</evidence>
<feature type="compositionally biased region" description="Polar residues" evidence="1">
    <location>
        <begin position="576"/>
        <end position="586"/>
    </location>
</feature>
<gene>
    <name evidence="2" type="primary">Piso0_003095</name>
    <name evidence="2" type="ORF">GNLVRS01_PISO0G04780g</name>
    <name evidence="3" type="ORF">GNLVRS01_PISO0H04781g</name>
</gene>
<dbReference type="InterPro" id="IPR015915">
    <property type="entry name" value="Kelch-typ_b-propeller"/>
</dbReference>
<sequence length="1012" mass="111711">MNSGDENPGYGGSNEEIVTRTSSIDKGISNDNATTKVAITVVTNEDGLQTDVMGMQEKEEESEMDKQADGAKAIGDFEFRVSPPVTVFKYYQVESSTIDRIFSHASQRIFLVPRAVLENVDHSDVKVDQNESIELINDGHVGAAPDLDLAEPDKKPSANWFSGYCDLPKISLNYTRSSKLQSRSPDKFDAPQFCYHSHVVSNNVSYTFGGMYVDASCSMADLGIPEGTSPDKITVRLAAELPPHINMSILASPYMVHNPHFVAFNSSLCTFNYLDTSFLTEFPWKLCCASSTKISEYHFLVYGGFEVVVESVENHKEDSWLVTKKIVMNNDAYIFDSKMLSFQKVSLNFKGRTNQPVGRVGHALVSNACTYSLSNIASYPSDTPSSPAFMDSIDDRSSIPHSASTVDSSANSSTDLLKLRDSKYLTSIEAVTDRFTSSSRSDYPDASRSTLDERVSTPKEEYASSAETSQRATPVMSPKNSAISFNSQKFSSMLSKSSKLFQKANHKPINRPKSATDFTLRNTYSKKVQDDRSSSIINYPSGNGNGNGNGNSNGNSKQGPTLKASNTRTSRDSDRVSNLSSSQPSPVKTRACCDCEGGSCKNSDCNYFSPESTQTKADFLHILNNGEGKDHVSILIFGGFYATEDHGVQTFKASQAFLKIELPYTLSLGGIEFATDTSIYSFGSMGECLLSGDYVYDEPWPSPRGFCAYELIDYTSPNDDCALNFEATYSPSLQGDTDDEASTGFSRPGSPLSVFETSSSTANSFQTTSSKNGSISGKSKLSLSSFFRGKALIIHGGCNEHYKTFSDLFLFVFDTGKWEKMSTYAHKYDAKKEDFGGPGDEANEGSPIFEAELRACHHTALYYKSEERNYLFFMGGFSNSYLRLFDPEPYVSDKLDVSKYAKFNLARSNNQSRVLALNLRTQKWSFFRYFHDCSEAVSKSFTRRLPIDRPLEDVEFCNYGGAISLDGKCINMCHGLACPVPVNAEEYEALKTETSELSFLWGIVTHFTFPGL</sequence>
<dbReference type="EMBL" id="FO082053">
    <property type="protein sequence ID" value="CCE79999.1"/>
    <property type="molecule type" value="Genomic_DNA"/>
</dbReference>
<dbReference type="OrthoDB" id="10251809at2759"/>
<feature type="region of interest" description="Disordered" evidence="1">
    <location>
        <begin position="436"/>
        <end position="480"/>
    </location>
</feature>
<dbReference type="Proteomes" id="UP000005222">
    <property type="component" value="Chromosome H"/>
</dbReference>
<dbReference type="Gene3D" id="2.120.10.80">
    <property type="entry name" value="Kelch-type beta propeller"/>
    <property type="match status" value="1"/>
</dbReference>
<organism evidence="2 4">
    <name type="scientific">Pichia sorbitophila (strain ATCC MYA-4447 / BCRC 22081 / CBS 7064 / NBRC 10061 / NRRL Y-12695)</name>
    <name type="common">Hybrid yeast</name>
    <dbReference type="NCBI Taxonomy" id="559304"/>
    <lineage>
        <taxon>Eukaryota</taxon>
        <taxon>Fungi</taxon>
        <taxon>Dikarya</taxon>
        <taxon>Ascomycota</taxon>
        <taxon>Saccharomycotina</taxon>
        <taxon>Pichiomycetes</taxon>
        <taxon>Debaryomycetaceae</taxon>
        <taxon>Millerozyma</taxon>
    </lineage>
</organism>
<dbReference type="SUPFAM" id="SSF50965">
    <property type="entry name" value="Galactose oxidase, central domain"/>
    <property type="match status" value="1"/>
</dbReference>
<dbReference type="InterPro" id="IPR011043">
    <property type="entry name" value="Gal_Oxase/kelch_b-propeller"/>
</dbReference>
<accession>G8YKB9</accession>
<protein>
    <submittedName>
        <fullName evidence="2">Piso0_003095 protein</fullName>
    </submittedName>
</protein>
<evidence type="ECO:0000256" key="1">
    <source>
        <dbReference type="SAM" id="MobiDB-lite"/>
    </source>
</evidence>
<dbReference type="HOGENOM" id="CLU_282842_0_0_1"/>
<feature type="region of interest" description="Disordered" evidence="1">
    <location>
        <begin position="1"/>
        <end position="29"/>
    </location>
</feature>
<dbReference type="EMBL" id="FO082052">
    <property type="protein sequence ID" value="CCE80764.1"/>
    <property type="molecule type" value="Genomic_DNA"/>
</dbReference>
<reference evidence="2" key="1">
    <citation type="submission" date="2011-10" db="EMBL/GenBank/DDBJ databases">
        <authorList>
            <person name="Genoscope - CEA"/>
        </authorList>
    </citation>
    <scope>NUCLEOTIDE SEQUENCE</scope>
</reference>